<feature type="compositionally biased region" description="Low complexity" evidence="5">
    <location>
        <begin position="123"/>
        <end position="147"/>
    </location>
</feature>
<comment type="similarity">
    <text evidence="1">Belongs to the ABC transporter superfamily.</text>
</comment>
<dbReference type="CDD" id="cd03257">
    <property type="entry name" value="ABC_NikE_OppD_transporters"/>
    <property type="match status" value="1"/>
</dbReference>
<dbReference type="InterPro" id="IPR003593">
    <property type="entry name" value="AAA+_ATPase"/>
</dbReference>
<dbReference type="PROSITE" id="PS50893">
    <property type="entry name" value="ABC_TRANSPORTER_2"/>
    <property type="match status" value="1"/>
</dbReference>
<evidence type="ECO:0000256" key="4">
    <source>
        <dbReference type="ARBA" id="ARBA00022840"/>
    </source>
</evidence>
<dbReference type="InterPro" id="IPR017871">
    <property type="entry name" value="ABC_transporter-like_CS"/>
</dbReference>
<dbReference type="PANTHER" id="PTHR43776">
    <property type="entry name" value="TRANSPORT ATP-BINDING PROTEIN"/>
    <property type="match status" value="1"/>
</dbReference>
<evidence type="ECO:0000256" key="5">
    <source>
        <dbReference type="SAM" id="MobiDB-lite"/>
    </source>
</evidence>
<comment type="caution">
    <text evidence="7">The sequence shown here is derived from an EMBL/GenBank/DDBJ whole genome shotgun (WGS) entry which is preliminary data.</text>
</comment>
<feature type="region of interest" description="Disordered" evidence="5">
    <location>
        <begin position="1"/>
        <end position="147"/>
    </location>
</feature>
<evidence type="ECO:0000259" key="6">
    <source>
        <dbReference type="PROSITE" id="PS50893"/>
    </source>
</evidence>
<dbReference type="Gene3D" id="3.40.50.300">
    <property type="entry name" value="P-loop containing nucleotide triphosphate hydrolases"/>
    <property type="match status" value="1"/>
</dbReference>
<feature type="compositionally biased region" description="Basic and acidic residues" evidence="5">
    <location>
        <begin position="1"/>
        <end position="21"/>
    </location>
</feature>
<name>A0ABX1BNZ3_9ACTN</name>
<dbReference type="InterPro" id="IPR013563">
    <property type="entry name" value="Oligopep_ABC_C"/>
</dbReference>
<feature type="domain" description="ABC transporter" evidence="6">
    <location>
        <begin position="155"/>
        <end position="394"/>
    </location>
</feature>
<evidence type="ECO:0000256" key="3">
    <source>
        <dbReference type="ARBA" id="ARBA00022741"/>
    </source>
</evidence>
<evidence type="ECO:0000256" key="2">
    <source>
        <dbReference type="ARBA" id="ARBA00022448"/>
    </source>
</evidence>
<dbReference type="Pfam" id="PF08352">
    <property type="entry name" value="oligo_HPY"/>
    <property type="match status" value="1"/>
</dbReference>
<dbReference type="PROSITE" id="PS00211">
    <property type="entry name" value="ABC_TRANSPORTER_1"/>
    <property type="match status" value="1"/>
</dbReference>
<dbReference type="SUPFAM" id="SSF52540">
    <property type="entry name" value="P-loop containing nucleoside triphosphate hydrolases"/>
    <property type="match status" value="1"/>
</dbReference>
<gene>
    <name evidence="7" type="ORF">HCN51_54410</name>
</gene>
<dbReference type="Proteomes" id="UP000696294">
    <property type="component" value="Unassembled WGS sequence"/>
</dbReference>
<dbReference type="PANTHER" id="PTHR43776:SF7">
    <property type="entry name" value="D,D-DIPEPTIDE TRANSPORT ATP-BINDING PROTEIN DDPF-RELATED"/>
    <property type="match status" value="1"/>
</dbReference>
<evidence type="ECO:0000313" key="8">
    <source>
        <dbReference type="Proteomes" id="UP000696294"/>
    </source>
</evidence>
<keyword evidence="3" id="KW-0547">Nucleotide-binding</keyword>
<sequence length="472" mass="51516">MLAARADRRRADHGARRDDPGGRAGRLPRPARPARHRDHPHHARPGRGRRHRRPRHGHVRGPRGRAGTRGRAVRAAAAPVHAGADERPALGRRQRPAGGDPRHGALAAVGPRPVRLPRPLPVRPGRLPGVQTPARTPGRRPPGGLLPPRRSVVILRIDNLVKHYGPVRAVDGLSLEIGEGEVLGLVGESGSGKSTVGKCVLRLTEPTAGTIELGGRDITHLSRRAMRPLRRDVHMVFQDPFSSLNPRFTIERIVAEPLLRHKVTDRREVAGRVAAMLEKVGLRQEMRKRFPHELSGGQRQRVGLARALILEPKLVVADEPVSALDVSVQASVLNLITDLQRDMGFSCLFITHDLSVVEFLADRIAVMYLGKIVESGPTAEIFAGPRHPYTQALLSAAPVADPARQRERRRIVLGGDVPSPMDPPSGCRFHTRCPLAYDECRTSEPLLNDPRGSGHPAACHLVTADRVPDAAK</sequence>
<keyword evidence="8" id="KW-1185">Reference proteome</keyword>
<feature type="compositionally biased region" description="Basic residues" evidence="5">
    <location>
        <begin position="32"/>
        <end position="72"/>
    </location>
</feature>
<protein>
    <submittedName>
        <fullName evidence="7">ABC transporter ATP-binding protein</fullName>
    </submittedName>
</protein>
<dbReference type="EMBL" id="JAATEP010000088">
    <property type="protein sequence ID" value="NJP98324.1"/>
    <property type="molecule type" value="Genomic_DNA"/>
</dbReference>
<evidence type="ECO:0000313" key="7">
    <source>
        <dbReference type="EMBL" id="NJP98324.1"/>
    </source>
</evidence>
<dbReference type="NCBIfam" id="TIGR01727">
    <property type="entry name" value="oligo_HPY"/>
    <property type="match status" value="1"/>
</dbReference>
<dbReference type="InterPro" id="IPR050319">
    <property type="entry name" value="ABC_transp_ATP-bind"/>
</dbReference>
<proteinExistence type="inferred from homology"/>
<dbReference type="InterPro" id="IPR003439">
    <property type="entry name" value="ABC_transporter-like_ATP-bd"/>
</dbReference>
<reference evidence="7 8" key="1">
    <citation type="submission" date="2020-03" db="EMBL/GenBank/DDBJ databases">
        <title>WGS of actinomycetes isolated from Thailand.</title>
        <authorList>
            <person name="Thawai C."/>
        </authorList>
    </citation>
    <scope>NUCLEOTIDE SEQUENCE [LARGE SCALE GENOMIC DNA]</scope>
    <source>
        <strain evidence="7 8">FMUSA5-5</strain>
    </source>
</reference>
<evidence type="ECO:0000256" key="1">
    <source>
        <dbReference type="ARBA" id="ARBA00005417"/>
    </source>
</evidence>
<feature type="compositionally biased region" description="Low complexity" evidence="5">
    <location>
        <begin position="73"/>
        <end position="82"/>
    </location>
</feature>
<keyword evidence="4 7" id="KW-0067">ATP-binding</keyword>
<dbReference type="InterPro" id="IPR027417">
    <property type="entry name" value="P-loop_NTPase"/>
</dbReference>
<organism evidence="7 8">
    <name type="scientific">Nonomuraea composti</name>
    <dbReference type="NCBI Taxonomy" id="2720023"/>
    <lineage>
        <taxon>Bacteria</taxon>
        <taxon>Bacillati</taxon>
        <taxon>Actinomycetota</taxon>
        <taxon>Actinomycetes</taxon>
        <taxon>Streptosporangiales</taxon>
        <taxon>Streptosporangiaceae</taxon>
        <taxon>Nonomuraea</taxon>
    </lineage>
</organism>
<keyword evidence="2" id="KW-0813">Transport</keyword>
<dbReference type="SMART" id="SM00382">
    <property type="entry name" value="AAA"/>
    <property type="match status" value="1"/>
</dbReference>
<dbReference type="Pfam" id="PF00005">
    <property type="entry name" value="ABC_tran"/>
    <property type="match status" value="1"/>
</dbReference>
<accession>A0ABX1BNZ3</accession>
<dbReference type="GO" id="GO:0005524">
    <property type="term" value="F:ATP binding"/>
    <property type="evidence" value="ECO:0007669"/>
    <property type="project" value="UniProtKB-KW"/>
</dbReference>